<comment type="caution">
    <text evidence="2">The sequence shown here is derived from an EMBL/GenBank/DDBJ whole genome shotgun (WGS) entry which is preliminary data.</text>
</comment>
<evidence type="ECO:0000256" key="1">
    <source>
        <dbReference type="SAM" id="Coils"/>
    </source>
</evidence>
<keyword evidence="1" id="KW-0175">Coiled coil</keyword>
<keyword evidence="3" id="KW-1185">Reference proteome</keyword>
<accession>A3V9U4</accession>
<dbReference type="AlphaFoldDB" id="A3V9U4"/>
<proteinExistence type="predicted"/>
<dbReference type="Proteomes" id="UP000002931">
    <property type="component" value="Unassembled WGS sequence"/>
</dbReference>
<dbReference type="eggNOG" id="COG2900">
    <property type="taxonomic scope" value="Bacteria"/>
</dbReference>
<evidence type="ECO:0000313" key="3">
    <source>
        <dbReference type="Proteomes" id="UP000002931"/>
    </source>
</evidence>
<dbReference type="HOGENOM" id="CLU_180796_0_1_5"/>
<dbReference type="InterPro" id="IPR007236">
    <property type="entry name" value="SlyX"/>
</dbReference>
<dbReference type="STRING" id="314271.RB2654_18918"/>
<evidence type="ECO:0000313" key="2">
    <source>
        <dbReference type="EMBL" id="EAQ14685.1"/>
    </source>
</evidence>
<dbReference type="RefSeq" id="WP_008334477.1">
    <property type="nucleotide sequence ID" value="NZ_CH902578.1"/>
</dbReference>
<sequence>MTDRITDLEEQVAYLTRTVDELSEVIARQDKLLDTLTRRLHMLMERAAEQELEAGGSVPLADQKPPHW</sequence>
<name>A3V9U4_9RHOB</name>
<reference evidence="2 3" key="1">
    <citation type="journal article" date="2010" name="J. Bacteriol.">
        <title>Genome sequences of Pelagibaca bermudensis HTCC2601T and Maritimibacter alkaliphilus HTCC2654T, the type strains of two marine Roseobacter genera.</title>
        <authorList>
            <person name="Thrash J.C."/>
            <person name="Cho J.C."/>
            <person name="Ferriera S."/>
            <person name="Johnson J."/>
            <person name="Vergin K.L."/>
            <person name="Giovannoni S.J."/>
        </authorList>
    </citation>
    <scope>NUCLEOTIDE SEQUENCE [LARGE SCALE GENOMIC DNA]</scope>
    <source>
        <strain evidence="2 3">HTCC2654</strain>
    </source>
</reference>
<dbReference type="OrthoDB" id="285836at2"/>
<feature type="coiled-coil region" evidence="1">
    <location>
        <begin position="5"/>
        <end position="53"/>
    </location>
</feature>
<dbReference type="Pfam" id="PF04102">
    <property type="entry name" value="SlyX"/>
    <property type="match status" value="1"/>
</dbReference>
<protein>
    <submittedName>
        <fullName evidence="2">SlyX protein, putative</fullName>
    </submittedName>
</protein>
<dbReference type="EMBL" id="AAMT01000001">
    <property type="protein sequence ID" value="EAQ14685.1"/>
    <property type="molecule type" value="Genomic_DNA"/>
</dbReference>
<organism evidence="2 3">
    <name type="scientific">Maritimibacter alkaliphilus HTCC2654</name>
    <dbReference type="NCBI Taxonomy" id="314271"/>
    <lineage>
        <taxon>Bacteria</taxon>
        <taxon>Pseudomonadati</taxon>
        <taxon>Pseudomonadota</taxon>
        <taxon>Alphaproteobacteria</taxon>
        <taxon>Rhodobacterales</taxon>
        <taxon>Roseobacteraceae</taxon>
        <taxon>Maritimibacter</taxon>
    </lineage>
</organism>
<dbReference type="Gene3D" id="1.20.5.300">
    <property type="match status" value="1"/>
</dbReference>
<gene>
    <name evidence="2" type="ORF">RB2654_18918</name>
</gene>